<keyword evidence="3" id="KW-1185">Reference proteome</keyword>
<feature type="chain" id="PRO_5008004446" description="DUF2927 domain-containing protein" evidence="1">
    <location>
        <begin position="22"/>
        <end position="319"/>
    </location>
</feature>
<evidence type="ECO:0000313" key="2">
    <source>
        <dbReference type="EMBL" id="ANF55226.1"/>
    </source>
</evidence>
<reference evidence="2 3" key="1">
    <citation type="journal article" date="2014" name="Genome Announc.">
        <title>Genome Sequence of a Promising Hydrogen-Producing Facultative Anaerobic Bacterium, Brevundimonas naejangsanensis Strain B1.</title>
        <authorList>
            <person name="Su H."/>
            <person name="Zhang T."/>
            <person name="Bao M."/>
            <person name="Jiang Y."/>
            <person name="Wang Y."/>
            <person name="Tan T."/>
        </authorList>
    </citation>
    <scope>NUCLEOTIDE SEQUENCE [LARGE SCALE GENOMIC DNA]</scope>
    <source>
        <strain evidence="2 3">B1</strain>
    </source>
</reference>
<dbReference type="Proteomes" id="UP000077603">
    <property type="component" value="Chromosome"/>
</dbReference>
<evidence type="ECO:0008006" key="4">
    <source>
        <dbReference type="Google" id="ProtNLM"/>
    </source>
</evidence>
<gene>
    <name evidence="2" type="ORF">DA69_10970</name>
</gene>
<dbReference type="STRING" id="588932.DA69_10970"/>
<sequence>MGALWAALALTGLASTALAQAQPDVTVLPEVAVQGRATPEAVRDFVGRVAAPSPGRPLAQWRGPICPGVVNLAREPAQAIIDRVSQTAAGLGLHTGKPGCESNLVVVFAEDGRATAQSLNQANPQLFRQNVTGWDAGRGAFRAFLADERPVRWWSLSIPTDPDTGQRGVRMPGERGGVVVDREIAKILNCNEYDCAIGAAPIIKRRQGNTRLDAAVVETLFKVIVIVDMDLIGSVNTTQLADYVSMIALAQIDASADTTGFDTVLNLFSGSLPAGLTEWDRSYLAALYAPRAQRRSVSAQAEAVAEVMTRSELTARRQP</sequence>
<dbReference type="OrthoDB" id="7218943at2"/>
<feature type="signal peptide" evidence="1">
    <location>
        <begin position="1"/>
        <end position="21"/>
    </location>
</feature>
<organism evidence="2 3">
    <name type="scientific">Brevundimonas naejangsanensis</name>
    <dbReference type="NCBI Taxonomy" id="588932"/>
    <lineage>
        <taxon>Bacteria</taxon>
        <taxon>Pseudomonadati</taxon>
        <taxon>Pseudomonadota</taxon>
        <taxon>Alphaproteobacteria</taxon>
        <taxon>Caulobacterales</taxon>
        <taxon>Caulobacteraceae</taxon>
        <taxon>Brevundimonas</taxon>
    </lineage>
</organism>
<evidence type="ECO:0000256" key="1">
    <source>
        <dbReference type="SAM" id="SignalP"/>
    </source>
</evidence>
<dbReference type="AlphaFoldDB" id="A0A172Y7U1"/>
<evidence type="ECO:0000313" key="3">
    <source>
        <dbReference type="Proteomes" id="UP000077603"/>
    </source>
</evidence>
<dbReference type="EMBL" id="CP015614">
    <property type="protein sequence ID" value="ANF55226.1"/>
    <property type="molecule type" value="Genomic_DNA"/>
</dbReference>
<keyword evidence="1" id="KW-0732">Signal</keyword>
<name>A0A172Y7U1_9CAUL</name>
<dbReference type="KEGG" id="bne:DA69_10970"/>
<accession>A0A172Y7U1</accession>
<proteinExistence type="predicted"/>
<protein>
    <recommendedName>
        <fullName evidence="4">DUF2927 domain-containing protein</fullName>
    </recommendedName>
</protein>